<feature type="domain" description="Flagellar M-ring N-terminal" evidence="12">
    <location>
        <begin position="66"/>
        <end position="238"/>
    </location>
</feature>
<evidence type="ECO:0000256" key="2">
    <source>
        <dbReference type="ARBA" id="ARBA00004651"/>
    </source>
</evidence>
<dbReference type="InterPro" id="IPR013556">
    <property type="entry name" value="Flag_M-ring_C"/>
</dbReference>
<sequence>MDAAVTPLTPANAAAELAERELADAVQTPMQRLKALPARKKWMAGLGLVGLLVALLLLMQLNKPDSMAPLFRGELSDKDAGAVLAQLDTLQVPYKIKSDGSIMVPAERANALRMKLALMGLPKSSSAGAELLDKQRFGQSSLQEHTTLRMAMQADLERTIGALPMVQAVRVHLALPEQRGFYREQAKPSASVALTLHPGRVLDKGQVAGIVHLVSSSVPELNPKAVSVIDQDSTLLSQTADGDRQDLTQQQRAHVQYVEKKLLERVNEILEPALGRDNLRATVTADIDFNQVETTAEAYRPNQTPETAAIRSQSNLETSGPGQILPTGVPGAASNQPPTSANAPITGASQPLQPAQAGTAGGGTKRHSQINYEVDRRVDVTRNAVGTIKRINVAVLVNHRMVTDAKGKSTAQPLPQEERDKLTALVQEAVGYSKDRGDSVTVATIPFRAEPKPEEPPLWKQPWALEMLKTAAVPTVMLLVALLLIFMVIRPALAKEKPPEPPPEAGLDAVVDDPEALPAPEDEMAADDPESPEKLRILADAREMAKANPLGVANILRSWMNPDEAKK</sequence>
<proteinExistence type="inferred from homology"/>
<dbReference type="RefSeq" id="WP_341408614.1">
    <property type="nucleotide sequence ID" value="NZ_JBBUTH010000001.1"/>
</dbReference>
<dbReference type="NCBIfam" id="TIGR00206">
    <property type="entry name" value="fliF"/>
    <property type="match status" value="1"/>
</dbReference>
<feature type="transmembrane region" description="Helical" evidence="11">
    <location>
        <begin position="471"/>
        <end position="489"/>
    </location>
</feature>
<dbReference type="Pfam" id="PF01514">
    <property type="entry name" value="YscJ_FliF"/>
    <property type="match status" value="1"/>
</dbReference>
<evidence type="ECO:0000256" key="9">
    <source>
        <dbReference type="PIRNR" id="PIRNR004862"/>
    </source>
</evidence>
<dbReference type="InterPro" id="IPR006182">
    <property type="entry name" value="FliF_N_dom"/>
</dbReference>
<keyword evidence="14" id="KW-0282">Flagellum</keyword>
<feature type="transmembrane region" description="Helical" evidence="11">
    <location>
        <begin position="42"/>
        <end position="61"/>
    </location>
</feature>
<dbReference type="InterPro" id="IPR045851">
    <property type="entry name" value="AMP-bd_C_sf"/>
</dbReference>
<comment type="similarity">
    <text evidence="3 9">Belongs to the FliF family.</text>
</comment>
<organism evidence="14 15">
    <name type="scientific">Pseudaquabacterium inlustre</name>
    <dbReference type="NCBI Taxonomy" id="2984192"/>
    <lineage>
        <taxon>Bacteria</taxon>
        <taxon>Pseudomonadati</taxon>
        <taxon>Pseudomonadota</taxon>
        <taxon>Betaproteobacteria</taxon>
        <taxon>Burkholderiales</taxon>
        <taxon>Sphaerotilaceae</taxon>
        <taxon>Pseudaquabacterium</taxon>
    </lineage>
</organism>
<dbReference type="EMBL" id="JBBUTH010000001">
    <property type="protein sequence ID" value="MEK8048940.1"/>
    <property type="molecule type" value="Genomic_DNA"/>
</dbReference>
<comment type="subcellular location">
    <subcellularLocation>
        <location evidence="1 9">Bacterial flagellum basal body</location>
    </subcellularLocation>
    <subcellularLocation>
        <location evidence="2">Cell membrane</location>
        <topology evidence="2">Multi-pass membrane protein</topology>
    </subcellularLocation>
</comment>
<evidence type="ECO:0000256" key="4">
    <source>
        <dbReference type="ARBA" id="ARBA00022475"/>
    </source>
</evidence>
<evidence type="ECO:0000256" key="8">
    <source>
        <dbReference type="ARBA" id="ARBA00023143"/>
    </source>
</evidence>
<feature type="compositionally biased region" description="Polar residues" evidence="10">
    <location>
        <begin position="301"/>
        <end position="321"/>
    </location>
</feature>
<evidence type="ECO:0000256" key="1">
    <source>
        <dbReference type="ARBA" id="ARBA00004117"/>
    </source>
</evidence>
<keyword evidence="7 11" id="KW-0472">Membrane</keyword>
<dbReference type="PANTHER" id="PTHR30046:SF0">
    <property type="entry name" value="FLAGELLAR M-RING PROTEIN"/>
    <property type="match status" value="1"/>
</dbReference>
<name>A0ABU9CAN6_9BURK</name>
<evidence type="ECO:0000256" key="3">
    <source>
        <dbReference type="ARBA" id="ARBA00007971"/>
    </source>
</evidence>
<gene>
    <name evidence="14" type="primary">fliF</name>
    <name evidence="14" type="ORF">AACH10_01665</name>
</gene>
<keyword evidence="14" id="KW-0969">Cilium</keyword>
<keyword evidence="5 11" id="KW-0812">Transmembrane</keyword>
<dbReference type="PRINTS" id="PR01009">
    <property type="entry name" value="FLGMRINGFLIF"/>
</dbReference>
<evidence type="ECO:0000256" key="7">
    <source>
        <dbReference type="ARBA" id="ARBA00023136"/>
    </source>
</evidence>
<keyword evidence="8 9" id="KW-0975">Bacterial flagellum</keyword>
<evidence type="ECO:0000256" key="10">
    <source>
        <dbReference type="SAM" id="MobiDB-lite"/>
    </source>
</evidence>
<evidence type="ECO:0000259" key="13">
    <source>
        <dbReference type="Pfam" id="PF08345"/>
    </source>
</evidence>
<comment type="caution">
    <text evidence="14">The sequence shown here is derived from an EMBL/GenBank/DDBJ whole genome shotgun (WGS) entry which is preliminary data.</text>
</comment>
<reference evidence="14 15" key="1">
    <citation type="submission" date="2024-04" db="EMBL/GenBank/DDBJ databases">
        <title>Novel species of the genus Ideonella isolated from streams.</title>
        <authorList>
            <person name="Lu H."/>
        </authorList>
    </citation>
    <scope>NUCLEOTIDE SEQUENCE [LARGE SCALE GENOMIC DNA]</scope>
    <source>
        <strain evidence="14 15">DXS22W</strain>
    </source>
</reference>
<feature type="region of interest" description="Disordered" evidence="10">
    <location>
        <begin position="295"/>
        <end position="368"/>
    </location>
</feature>
<dbReference type="PIRSF" id="PIRSF004862">
    <property type="entry name" value="FliF"/>
    <property type="match status" value="1"/>
</dbReference>
<accession>A0ABU9CAN6</accession>
<comment type="function">
    <text evidence="9">The M ring may be actively involved in energy transduction.</text>
</comment>
<evidence type="ECO:0000313" key="14">
    <source>
        <dbReference type="EMBL" id="MEK8048940.1"/>
    </source>
</evidence>
<dbReference type="Gene3D" id="3.30.300.30">
    <property type="match status" value="1"/>
</dbReference>
<dbReference type="Proteomes" id="UP001365405">
    <property type="component" value="Unassembled WGS sequence"/>
</dbReference>
<evidence type="ECO:0000313" key="15">
    <source>
        <dbReference type="Proteomes" id="UP001365405"/>
    </source>
</evidence>
<dbReference type="InterPro" id="IPR000067">
    <property type="entry name" value="FlgMring_FliF"/>
</dbReference>
<keyword evidence="4" id="KW-1003">Cell membrane</keyword>
<protein>
    <recommendedName>
        <fullName evidence="9">Flagellar M-ring protein</fullName>
    </recommendedName>
</protein>
<keyword evidence="15" id="KW-1185">Reference proteome</keyword>
<feature type="domain" description="Flagellar M-ring C-terminal" evidence="13">
    <location>
        <begin position="270"/>
        <end position="447"/>
    </location>
</feature>
<keyword evidence="6 11" id="KW-1133">Transmembrane helix</keyword>
<feature type="compositionally biased region" description="Polar residues" evidence="10">
    <location>
        <begin position="333"/>
        <end position="353"/>
    </location>
</feature>
<dbReference type="Pfam" id="PF08345">
    <property type="entry name" value="YscJ_FliF_C"/>
    <property type="match status" value="1"/>
</dbReference>
<evidence type="ECO:0000256" key="6">
    <source>
        <dbReference type="ARBA" id="ARBA00022989"/>
    </source>
</evidence>
<dbReference type="PANTHER" id="PTHR30046">
    <property type="entry name" value="FLAGELLAR M-RING PROTEIN"/>
    <property type="match status" value="1"/>
</dbReference>
<feature type="region of interest" description="Disordered" evidence="10">
    <location>
        <begin position="495"/>
        <end position="534"/>
    </location>
</feature>
<evidence type="ECO:0000259" key="12">
    <source>
        <dbReference type="Pfam" id="PF01514"/>
    </source>
</evidence>
<evidence type="ECO:0000256" key="11">
    <source>
        <dbReference type="SAM" id="Phobius"/>
    </source>
</evidence>
<evidence type="ECO:0000256" key="5">
    <source>
        <dbReference type="ARBA" id="ARBA00022692"/>
    </source>
</evidence>
<keyword evidence="14" id="KW-0966">Cell projection</keyword>
<dbReference type="InterPro" id="IPR043427">
    <property type="entry name" value="YscJ/FliF"/>
</dbReference>
<feature type="compositionally biased region" description="Acidic residues" evidence="10">
    <location>
        <begin position="510"/>
        <end position="530"/>
    </location>
</feature>